<protein>
    <submittedName>
        <fullName evidence="1">Uncharacterized protein</fullName>
    </submittedName>
</protein>
<name>A0AAU8L9B1_PSESX</name>
<reference evidence="1" key="1">
    <citation type="journal article" date="2014" name="Genome Announc.">
        <title>Draft Genome Sequences of a Phylogenetically Diverse Suite of Pseudomonas syringae Strains from Multiple Source Populations.</title>
        <authorList>
            <person name="Baltrus D.A."/>
            <person name="Yourstone S."/>
            <person name="Lind A."/>
            <person name="Guilbaud C."/>
            <person name="Sands D.C."/>
            <person name="Jones C.D."/>
            <person name="Morris C.E."/>
            <person name="Dangl J.L."/>
        </authorList>
    </citation>
    <scope>NUCLEOTIDE SEQUENCE</scope>
    <source>
        <strain evidence="1">CC1417</strain>
    </source>
</reference>
<sequence>METDPICLVFIPALVVILTAAEREKGSPLTEGEVVNIRDKATCMAVRFSVALKMEEERGYPDISAENCWEEWQDHREQRG</sequence>
<accession>A0AAU8L9B1</accession>
<dbReference type="AlphaFoldDB" id="A0AAU8L9B1"/>
<dbReference type="EMBL" id="CP159362">
    <property type="protein sequence ID" value="XCN65419.1"/>
    <property type="molecule type" value="Genomic_DNA"/>
</dbReference>
<reference evidence="1" key="2">
    <citation type="submission" date="2024-07" db="EMBL/GenBank/DDBJ databases">
        <title>A complete genome sequence for Pseudomonas syringae CC1417.</title>
        <authorList>
            <person name="Baltrus D.A."/>
        </authorList>
    </citation>
    <scope>NUCLEOTIDE SEQUENCE</scope>
    <source>
        <strain evidence="1">CC1417</strain>
    </source>
</reference>
<evidence type="ECO:0000313" key="1">
    <source>
        <dbReference type="EMBL" id="XCN65419.1"/>
    </source>
</evidence>
<dbReference type="RefSeq" id="WP_024688244.1">
    <property type="nucleotide sequence ID" value="NZ_CP159362.1"/>
</dbReference>
<organism evidence="1">
    <name type="scientific">Pseudomonas syringae CC1417</name>
    <dbReference type="NCBI Taxonomy" id="1357272"/>
    <lineage>
        <taxon>Bacteria</taxon>
        <taxon>Pseudomonadati</taxon>
        <taxon>Pseudomonadota</taxon>
        <taxon>Gammaproteobacteria</taxon>
        <taxon>Pseudomonadales</taxon>
        <taxon>Pseudomonadaceae</taxon>
        <taxon>Pseudomonas</taxon>
        <taxon>Pseudomonas syringae</taxon>
    </lineage>
</organism>
<proteinExistence type="predicted"/>
<gene>
    <name evidence="1" type="ORF">N011_12765</name>
</gene>